<evidence type="ECO:0000256" key="1">
    <source>
        <dbReference type="ARBA" id="ARBA00004651"/>
    </source>
</evidence>
<evidence type="ECO:0000256" key="8">
    <source>
        <dbReference type="SAM" id="Phobius"/>
    </source>
</evidence>
<evidence type="ECO:0000256" key="4">
    <source>
        <dbReference type="ARBA" id="ARBA00022692"/>
    </source>
</evidence>
<name>A0A139ABG0_GONPJ</name>
<evidence type="ECO:0000313" key="10">
    <source>
        <dbReference type="Proteomes" id="UP000070544"/>
    </source>
</evidence>
<reference evidence="9 10" key="1">
    <citation type="journal article" date="2015" name="Genome Biol. Evol.">
        <title>Phylogenomic analyses indicate that early fungi evolved digesting cell walls of algal ancestors of land plants.</title>
        <authorList>
            <person name="Chang Y."/>
            <person name="Wang S."/>
            <person name="Sekimoto S."/>
            <person name="Aerts A.L."/>
            <person name="Choi C."/>
            <person name="Clum A."/>
            <person name="LaButti K.M."/>
            <person name="Lindquist E.A."/>
            <person name="Yee Ngan C."/>
            <person name="Ohm R.A."/>
            <person name="Salamov A.A."/>
            <person name="Grigoriev I.V."/>
            <person name="Spatafora J.W."/>
            <person name="Berbee M.L."/>
        </authorList>
    </citation>
    <scope>NUCLEOTIDE SEQUENCE [LARGE SCALE GENOMIC DNA]</scope>
    <source>
        <strain evidence="9 10">JEL478</strain>
    </source>
</reference>
<dbReference type="PANTHER" id="PTHR33281:SF19">
    <property type="entry name" value="VOLTAGE-DEPENDENT ANION CHANNEL-FORMING PROTEIN YNEE"/>
    <property type="match status" value="1"/>
</dbReference>
<dbReference type="STRING" id="1344416.A0A139ABG0"/>
<organism evidence="9 10">
    <name type="scientific">Gonapodya prolifera (strain JEL478)</name>
    <name type="common">Monoblepharis prolifera</name>
    <dbReference type="NCBI Taxonomy" id="1344416"/>
    <lineage>
        <taxon>Eukaryota</taxon>
        <taxon>Fungi</taxon>
        <taxon>Fungi incertae sedis</taxon>
        <taxon>Chytridiomycota</taxon>
        <taxon>Chytridiomycota incertae sedis</taxon>
        <taxon>Monoblepharidomycetes</taxon>
        <taxon>Monoblepharidales</taxon>
        <taxon>Gonapodyaceae</taxon>
        <taxon>Gonapodya</taxon>
    </lineage>
</organism>
<keyword evidence="5 8" id="KW-1133">Transmembrane helix</keyword>
<feature type="transmembrane region" description="Helical" evidence="8">
    <location>
        <begin position="43"/>
        <end position="64"/>
    </location>
</feature>
<keyword evidence="6" id="KW-0406">Ion transport</keyword>
<protein>
    <submittedName>
        <fullName evidence="9">UPF0187-domain-containing protein</fullName>
    </submittedName>
</protein>
<evidence type="ECO:0000256" key="5">
    <source>
        <dbReference type="ARBA" id="ARBA00022989"/>
    </source>
</evidence>
<dbReference type="PANTHER" id="PTHR33281">
    <property type="entry name" value="UPF0187 PROTEIN YNEE"/>
    <property type="match status" value="1"/>
</dbReference>
<dbReference type="Pfam" id="PF25539">
    <property type="entry name" value="Bestrophin_2"/>
    <property type="match status" value="1"/>
</dbReference>
<feature type="transmembrane region" description="Helical" evidence="8">
    <location>
        <begin position="70"/>
        <end position="88"/>
    </location>
</feature>
<keyword evidence="10" id="KW-1185">Reference proteome</keyword>
<dbReference type="EMBL" id="KQ965771">
    <property type="protein sequence ID" value="KXS14162.1"/>
    <property type="molecule type" value="Genomic_DNA"/>
</dbReference>
<dbReference type="GO" id="GO:0005254">
    <property type="term" value="F:chloride channel activity"/>
    <property type="evidence" value="ECO:0007669"/>
    <property type="project" value="InterPro"/>
</dbReference>
<feature type="transmembrane region" description="Helical" evidence="8">
    <location>
        <begin position="289"/>
        <end position="309"/>
    </location>
</feature>
<evidence type="ECO:0000256" key="3">
    <source>
        <dbReference type="ARBA" id="ARBA00022475"/>
    </source>
</evidence>
<comment type="subcellular location">
    <subcellularLocation>
        <location evidence="1">Cell membrane</location>
        <topology evidence="1">Multi-pass membrane protein</topology>
    </subcellularLocation>
</comment>
<sequence>MENRRGTLSRSLSSASLETIVPAVKKHLWVEAFQMRGSIALQVMPPLMVLVLWTAVVCYLDLILTMDFRLPTSFITLLGVVLGLLLAFRSTQAYDRFYEGRKTWGTLQFQCRNGIRAMMLSFVDTEDGNAACQKAVKMLIAFVFSLKHYLRAEKDVNQLSDMLDVMDVIPISAFTSPGGDLENGKRELNETDPLLGPYGAIVYENGEGMPFKIGYALAKHLQEAHLANLITGPNAGAVQSLVPNLTETATVLERIATSPIPPAYSIHLRQILFIYCFFLPLQLVKDLQWLVILVVFFASYCFLGIEMIARQLEMPFGRERVSDICEKIFNEKMFTVAIAIAPAVSLWMPSLKIQSVIS</sequence>
<dbReference type="AlphaFoldDB" id="A0A139ABG0"/>
<dbReference type="OMA" id="STVVGCM"/>
<dbReference type="OrthoDB" id="1368at2759"/>
<evidence type="ECO:0000256" key="2">
    <source>
        <dbReference type="ARBA" id="ARBA00022448"/>
    </source>
</evidence>
<accession>A0A139ABG0</accession>
<keyword evidence="2" id="KW-0813">Transport</keyword>
<dbReference type="Proteomes" id="UP000070544">
    <property type="component" value="Unassembled WGS sequence"/>
</dbReference>
<gene>
    <name evidence="9" type="ORF">M427DRAFT_33355</name>
</gene>
<evidence type="ECO:0000256" key="6">
    <source>
        <dbReference type="ARBA" id="ARBA00023065"/>
    </source>
</evidence>
<dbReference type="InterPro" id="IPR044669">
    <property type="entry name" value="YneE/VCCN1/2-like"/>
</dbReference>
<keyword evidence="4 8" id="KW-0812">Transmembrane</keyword>
<evidence type="ECO:0000313" key="9">
    <source>
        <dbReference type="EMBL" id="KXS14162.1"/>
    </source>
</evidence>
<evidence type="ECO:0000256" key="7">
    <source>
        <dbReference type="ARBA" id="ARBA00023136"/>
    </source>
</evidence>
<keyword evidence="3" id="KW-1003">Cell membrane</keyword>
<proteinExistence type="predicted"/>
<keyword evidence="7 8" id="KW-0472">Membrane</keyword>
<dbReference type="GO" id="GO:0005886">
    <property type="term" value="C:plasma membrane"/>
    <property type="evidence" value="ECO:0007669"/>
    <property type="project" value="UniProtKB-SubCell"/>
</dbReference>